<protein>
    <recommendedName>
        <fullName evidence="1">HTH-like domain-containing protein</fullName>
    </recommendedName>
</protein>
<reference evidence="2" key="1">
    <citation type="submission" date="2020-05" db="EMBL/GenBank/DDBJ databases">
        <title>Fertoebacter nigrum gen. nov., sp. nov., a new member of the family Rhodobacteraceae.</title>
        <authorList>
            <person name="Szuroczki S."/>
            <person name="Abbaszade G."/>
            <person name="Buni D."/>
            <person name="Schumann P."/>
            <person name="Toth E."/>
        </authorList>
    </citation>
    <scope>NUCLEOTIDE SEQUENCE</scope>
    <source>
        <strain evidence="2">RG-N-1a</strain>
    </source>
</reference>
<feature type="domain" description="HTH-like" evidence="1">
    <location>
        <begin position="2"/>
        <end position="72"/>
    </location>
</feature>
<proteinExistence type="predicted"/>
<dbReference type="Pfam" id="PF24718">
    <property type="entry name" value="HTH_73"/>
    <property type="match status" value="1"/>
</dbReference>
<accession>A0A8X8KMD9</accession>
<dbReference type="EMBL" id="WHUT02000002">
    <property type="protein sequence ID" value="NUB43820.1"/>
    <property type="molecule type" value="Genomic_DNA"/>
</dbReference>
<evidence type="ECO:0000313" key="2">
    <source>
        <dbReference type="EMBL" id="NUB43820.1"/>
    </source>
</evidence>
<evidence type="ECO:0000259" key="1">
    <source>
        <dbReference type="Pfam" id="PF24718"/>
    </source>
</evidence>
<dbReference type="InterPro" id="IPR056975">
    <property type="entry name" value="HTH_73"/>
</dbReference>
<sequence>MTSDALIAELKKRYESAPKSEVALSIHLFGIAFADQLVGHSVHDIAERATGHRSYGAEIHKGMRLAKYVVLK</sequence>
<organism evidence="2 3">
    <name type="scientific">Fertoeibacter niger</name>
    <dbReference type="NCBI Taxonomy" id="2656921"/>
    <lineage>
        <taxon>Bacteria</taxon>
        <taxon>Pseudomonadati</taxon>
        <taxon>Pseudomonadota</taxon>
        <taxon>Alphaproteobacteria</taxon>
        <taxon>Rhodobacterales</taxon>
        <taxon>Paracoccaceae</taxon>
        <taxon>Fertoeibacter</taxon>
    </lineage>
</organism>
<keyword evidence="3" id="KW-1185">Reference proteome</keyword>
<dbReference type="Proteomes" id="UP000484076">
    <property type="component" value="Unassembled WGS sequence"/>
</dbReference>
<evidence type="ECO:0000313" key="3">
    <source>
        <dbReference type="Proteomes" id="UP000484076"/>
    </source>
</evidence>
<gene>
    <name evidence="2" type="ORF">GEU84_005445</name>
</gene>
<dbReference type="RefSeq" id="WP_152824136.1">
    <property type="nucleotide sequence ID" value="NZ_WHUT02000002.1"/>
</dbReference>
<comment type="caution">
    <text evidence="2">The sequence shown here is derived from an EMBL/GenBank/DDBJ whole genome shotgun (WGS) entry which is preliminary data.</text>
</comment>
<name>A0A8X8KMD9_9RHOB</name>
<dbReference type="AlphaFoldDB" id="A0A8X8KMD9"/>